<dbReference type="GO" id="GO:0032259">
    <property type="term" value="P:methylation"/>
    <property type="evidence" value="ECO:0007669"/>
    <property type="project" value="UniProtKB-KW"/>
</dbReference>
<dbReference type="Pfam" id="PF13489">
    <property type="entry name" value="Methyltransf_23"/>
    <property type="match status" value="1"/>
</dbReference>
<dbReference type="GO" id="GO:0008168">
    <property type="term" value="F:methyltransferase activity"/>
    <property type="evidence" value="ECO:0007669"/>
    <property type="project" value="UniProtKB-KW"/>
</dbReference>
<dbReference type="Gene3D" id="3.40.50.150">
    <property type="entry name" value="Vaccinia Virus protein VP39"/>
    <property type="match status" value="1"/>
</dbReference>
<keyword evidence="1" id="KW-0489">Methyltransferase</keyword>
<dbReference type="CDD" id="cd02440">
    <property type="entry name" value="AdoMet_MTases"/>
    <property type="match status" value="1"/>
</dbReference>
<dbReference type="InterPro" id="IPR029063">
    <property type="entry name" value="SAM-dependent_MTases_sf"/>
</dbReference>
<dbReference type="RefSeq" id="WP_212215788.1">
    <property type="nucleotide sequence ID" value="NZ_JAGUCO010000005.1"/>
</dbReference>
<accession>A0ABS5JVQ4</accession>
<organism evidence="1 2">
    <name type="scientific">Carboxylicivirga linearis</name>
    <dbReference type="NCBI Taxonomy" id="1628157"/>
    <lineage>
        <taxon>Bacteria</taxon>
        <taxon>Pseudomonadati</taxon>
        <taxon>Bacteroidota</taxon>
        <taxon>Bacteroidia</taxon>
        <taxon>Marinilabiliales</taxon>
        <taxon>Marinilabiliaceae</taxon>
        <taxon>Carboxylicivirga</taxon>
    </lineage>
</organism>
<evidence type="ECO:0000313" key="1">
    <source>
        <dbReference type="EMBL" id="MBS2098551.1"/>
    </source>
</evidence>
<dbReference type="EMBL" id="JAGUCO010000005">
    <property type="protein sequence ID" value="MBS2098551.1"/>
    <property type="molecule type" value="Genomic_DNA"/>
</dbReference>
<name>A0ABS5JVQ4_9BACT</name>
<sequence>MDKIICHVCKNEKFSSHIYEEMMYGTKDEFLYLECEHCKTLRIQDTPSNLASYYPKDYYSFKKPYFKKENFLLRWVKAIIINNKERKITKKLFSSRINYLKSNIPFYFDKIKATSKVLDVGCGSGLKLYNLYRLGYNNLLGIDKYNEKEVNYNRNFRILNGDFQNLNDKYDFIILRHVLEHLPNQSENIKKLADLLNDNGLLAISIPIREKAYEIYGKYWVQLDVPRHLYLYTHQSFLLFIEKECNLKVLDYRFESSDFQLWGSELYKWDISLHQFENNKESIHNYFSKNDLDGFKRTAEQWNKKEIGDAVTYIIRKEA</sequence>
<dbReference type="SUPFAM" id="SSF53335">
    <property type="entry name" value="S-adenosyl-L-methionine-dependent methyltransferases"/>
    <property type="match status" value="1"/>
</dbReference>
<dbReference type="Proteomes" id="UP000708576">
    <property type="component" value="Unassembled WGS sequence"/>
</dbReference>
<comment type="caution">
    <text evidence="1">The sequence shown here is derived from an EMBL/GenBank/DDBJ whole genome shotgun (WGS) entry which is preliminary data.</text>
</comment>
<keyword evidence="1" id="KW-0808">Transferase</keyword>
<gene>
    <name evidence="1" type="ORF">KEM10_09680</name>
</gene>
<protein>
    <submittedName>
        <fullName evidence="1">Class I SAM-dependent methyltransferase</fullName>
    </submittedName>
</protein>
<evidence type="ECO:0000313" key="2">
    <source>
        <dbReference type="Proteomes" id="UP000708576"/>
    </source>
</evidence>
<reference evidence="1 2" key="1">
    <citation type="journal article" date="2015" name="Int. J. Syst. Evol. Microbiol.">
        <title>Carboxylicivirga linearis sp. nov., isolated from a sea cucumber culture pond.</title>
        <authorList>
            <person name="Wang F.Q."/>
            <person name="Zhou Y.X."/>
            <person name="Lin X.Z."/>
            <person name="Chen G.J."/>
            <person name="Du Z.J."/>
        </authorList>
    </citation>
    <scope>NUCLEOTIDE SEQUENCE [LARGE SCALE GENOMIC DNA]</scope>
    <source>
        <strain evidence="1 2">FB218</strain>
    </source>
</reference>
<dbReference type="PANTHER" id="PTHR43861">
    <property type="entry name" value="TRANS-ACONITATE 2-METHYLTRANSFERASE-RELATED"/>
    <property type="match status" value="1"/>
</dbReference>
<proteinExistence type="predicted"/>
<keyword evidence="2" id="KW-1185">Reference proteome</keyword>